<dbReference type="PANTHER" id="PTHR13812">
    <property type="entry name" value="KETIMINE REDUCTASE MU-CRYSTALLIN"/>
    <property type="match status" value="1"/>
</dbReference>
<evidence type="ECO:0000313" key="3">
    <source>
        <dbReference type="Proteomes" id="UP001320898"/>
    </source>
</evidence>
<dbReference type="PANTHER" id="PTHR13812:SF19">
    <property type="entry name" value="KETIMINE REDUCTASE MU-CRYSTALLIN"/>
    <property type="match status" value="1"/>
</dbReference>
<name>A0AAW5R5E9_9HYPH</name>
<dbReference type="Pfam" id="PF02423">
    <property type="entry name" value="OCD_Mu_crystall"/>
    <property type="match status" value="1"/>
</dbReference>
<dbReference type="AlphaFoldDB" id="A0AAW5R5E9"/>
<reference evidence="2 3" key="1">
    <citation type="submission" date="2022-04" db="EMBL/GenBank/DDBJ databases">
        <authorList>
            <person name="Ye Y.-Q."/>
            <person name="Du Z.-J."/>
        </authorList>
    </citation>
    <scope>NUCLEOTIDE SEQUENCE [LARGE SCALE GENOMIC DNA]</scope>
    <source>
        <strain evidence="2 3">A6E488</strain>
    </source>
</reference>
<dbReference type="InterPro" id="IPR023401">
    <property type="entry name" value="ODC_N"/>
</dbReference>
<comment type="caution">
    <text evidence="2">The sequence shown here is derived from an EMBL/GenBank/DDBJ whole genome shotgun (WGS) entry which is preliminary data.</text>
</comment>
<evidence type="ECO:0000256" key="1">
    <source>
        <dbReference type="ARBA" id="ARBA00008903"/>
    </source>
</evidence>
<gene>
    <name evidence="2" type="ORF">MUB46_19915</name>
</gene>
<organism evidence="2 3">
    <name type="scientific">Microbaculum marinisediminis</name>
    <dbReference type="NCBI Taxonomy" id="2931392"/>
    <lineage>
        <taxon>Bacteria</taxon>
        <taxon>Pseudomonadati</taxon>
        <taxon>Pseudomonadota</taxon>
        <taxon>Alphaproteobacteria</taxon>
        <taxon>Hyphomicrobiales</taxon>
        <taxon>Tepidamorphaceae</taxon>
        <taxon>Microbaculum</taxon>
    </lineage>
</organism>
<evidence type="ECO:0008006" key="4">
    <source>
        <dbReference type="Google" id="ProtNLM"/>
    </source>
</evidence>
<dbReference type="Gene3D" id="3.40.50.720">
    <property type="entry name" value="NAD(P)-binding Rossmann-like Domain"/>
    <property type="match status" value="1"/>
</dbReference>
<dbReference type="Gene3D" id="3.30.1780.10">
    <property type="entry name" value="ornithine cyclodeaminase, domain 1"/>
    <property type="match status" value="1"/>
</dbReference>
<comment type="similarity">
    <text evidence="1">Belongs to the ornithine cyclodeaminase/mu-crystallin family.</text>
</comment>
<dbReference type="GO" id="GO:0005737">
    <property type="term" value="C:cytoplasm"/>
    <property type="evidence" value="ECO:0007669"/>
    <property type="project" value="TreeGrafter"/>
</dbReference>
<dbReference type="InterPro" id="IPR036291">
    <property type="entry name" value="NAD(P)-bd_dom_sf"/>
</dbReference>
<protein>
    <recommendedName>
        <fullName evidence="4">Ornithine cyclodeaminase</fullName>
    </recommendedName>
</protein>
<dbReference type="InterPro" id="IPR003462">
    <property type="entry name" value="ODC_Mu_crystall"/>
</dbReference>
<dbReference type="EMBL" id="JALIDZ010000010">
    <property type="protein sequence ID" value="MCT8974138.1"/>
    <property type="molecule type" value="Genomic_DNA"/>
</dbReference>
<evidence type="ECO:0000313" key="2">
    <source>
        <dbReference type="EMBL" id="MCT8974138.1"/>
    </source>
</evidence>
<sequence length="326" mass="35024">MTTQPLRLLSEQDIRALGLSLSEVIDLTEQAYRLDAEGQTEVPTKIGVHPDRPASFLHAMPAWVAGNRSLGMKWVSYFPGNFDGGMADSTGLIVLNDPDHGHPVCIMEGMYITFLRTAACAAVAVRALIERDPETLMLVGCGGLGRWSLRVMTAAFPSLHTVYVSSKTAASRERFAEELAGEGAPRIIPVDEPAEAIRASDIVVSSVPPGGGQPVTADCLAPGSFFVPLDLTNAWHDDVPAAMDRIVADNPENLAGLLTRARPAARLDPERIERTQNLVAGRGTKAGRYERTFVGVCGIASTDVVIGWEIFRRAVTAEAGTLFQMT</sequence>
<dbReference type="PIRSF" id="PIRSF001439">
    <property type="entry name" value="CryM"/>
    <property type="match status" value="1"/>
</dbReference>
<dbReference type="SUPFAM" id="SSF51735">
    <property type="entry name" value="NAD(P)-binding Rossmann-fold domains"/>
    <property type="match status" value="1"/>
</dbReference>
<dbReference type="Proteomes" id="UP001320898">
    <property type="component" value="Unassembled WGS sequence"/>
</dbReference>
<keyword evidence="3" id="KW-1185">Reference proteome</keyword>
<dbReference type="RefSeq" id="WP_261617761.1">
    <property type="nucleotide sequence ID" value="NZ_JALIDZ010000010.1"/>
</dbReference>
<proteinExistence type="inferred from homology"/>
<accession>A0AAW5R5E9</accession>